<reference evidence="2" key="2">
    <citation type="submission" date="2013-10" db="EMBL/GenBank/DDBJ databases">
        <authorList>
            <person name="Aslett M."/>
        </authorList>
    </citation>
    <scope>NUCLEOTIDE SEQUENCE [LARGE SCALE GENOMIC DNA]</scope>
    <source>
        <strain evidence="2">Weybridge</strain>
    </source>
</reference>
<dbReference type="Proteomes" id="UP000030763">
    <property type="component" value="Unassembled WGS sequence"/>
</dbReference>
<sequence>MFPLFRKLWEASDKSALQLPSDGSRGVVPLEVWKLRPSAELSGQLKLWGNAALARGRPAAAASLYTAGILLLPNSESSTSPSSSSSLLAVLSANASLVLLRLGKAKRALRTATEAVAADPRYRKAWHRRAAALVHLRCELERYFLASRSTSSTCNSESSIDRSTSSCSRAARACLEQLDREIADAQMISQGQANDSDAAAAASRMMVGCCGCDCNAALRPPSESKGCSASHSPGLWLRKDVSVQLDAKGWGLVTANDALSTMESDPCLVLEEEAFAVYVHPKLCAAVPKIPFSLPASFTVATAQDPVGLKLHPDVALRDEWEARVEEGAEDKKESEENHDRDEERHGVSLLKEEMDGVCAGCATLPVRQDGSANECYRQGLHSWQSVLSSILFPTVPVVPCGSCAAALFCCRSCRAASSHKRICGSQQQQYLQQEGCGLEPSAGHGDNRKEEEEAAANTLETPVQPLALALPDPHRHIARQLLASVLAPSAALGKQADGANSAALAKAPIQAAGELSTTPDCAGLSILGEPPWCQLQMRTSSTVVDSTRVADWLLNAAWLAGEAAAFGRGLHCGGRCLICRPNGKKAALLSRPASAAATTSPLAAATDPPLSLDGTVTEQLGGCCCVCCRAWCPECSVRSSTLQGSDGSTHCLVPFPRCLFSAALHVYGVACCNSFTIRVLCDPEDEGVAAGTAVFLAASLINHSCAPNAIAAFGEPGDRLQWRQQRREKALGLHKDADSPPAQRFDLLPSPRGVGRGVLLQIRLCAPQNSEGGRLQEICISYGSMIGLPKSSWGFRQDWMLKHAGFFCRCEVGVHLMSPDAAAFS</sequence>
<reference evidence="2" key="1">
    <citation type="submission" date="2013-10" db="EMBL/GenBank/DDBJ databases">
        <title>Genomic analysis of the causative agents of coccidiosis in chickens.</title>
        <authorList>
            <person name="Reid A.J."/>
            <person name="Blake D."/>
            <person name="Billington K."/>
            <person name="Browne H."/>
            <person name="Dunn M."/>
            <person name="Hung S."/>
            <person name="Kawahara F."/>
            <person name="Miranda-Saavedra D."/>
            <person name="Mourier T."/>
            <person name="Nagra H."/>
            <person name="Otto T.D."/>
            <person name="Rawlings N."/>
            <person name="Sanchez A."/>
            <person name="Sanders M."/>
            <person name="Subramaniam C."/>
            <person name="Tay Y."/>
            <person name="Dear P."/>
            <person name="Doerig C."/>
            <person name="Gruber A."/>
            <person name="Parkinson J."/>
            <person name="Shirley M."/>
            <person name="Wan K.L."/>
            <person name="Berriman M."/>
            <person name="Tomley F."/>
            <person name="Pain A."/>
        </authorList>
    </citation>
    <scope>NUCLEOTIDE SEQUENCE [LARGE SCALE GENOMIC DNA]</scope>
    <source>
        <strain evidence="2">Weybridge</strain>
    </source>
</reference>
<dbReference type="RefSeq" id="XP_013337398.1">
    <property type="nucleotide sequence ID" value="XM_013481944.1"/>
</dbReference>
<proteinExistence type="predicted"/>
<dbReference type="PANTHER" id="PTHR12197:SF251">
    <property type="entry name" value="EG:BACR7C10.4 PROTEIN"/>
    <property type="match status" value="1"/>
</dbReference>
<dbReference type="SUPFAM" id="SSF82199">
    <property type="entry name" value="SET domain"/>
    <property type="match status" value="1"/>
</dbReference>
<feature type="region of interest" description="Disordered" evidence="1">
    <location>
        <begin position="324"/>
        <end position="346"/>
    </location>
</feature>
<dbReference type="GO" id="GO:0005634">
    <property type="term" value="C:nucleus"/>
    <property type="evidence" value="ECO:0007669"/>
    <property type="project" value="TreeGrafter"/>
</dbReference>
<gene>
    <name evidence="2" type="ORF">EMWEY_00034450</name>
</gene>
<evidence type="ECO:0000313" key="2">
    <source>
        <dbReference type="EMBL" id="CDJ60748.1"/>
    </source>
</evidence>
<dbReference type="InterPro" id="IPR050869">
    <property type="entry name" value="H3K4_H4K5_MeTrfase"/>
</dbReference>
<name>U6MCG0_EIMMA</name>
<dbReference type="VEuPathDB" id="ToxoDB:EMWEY_00034450"/>
<dbReference type="OMA" id="CRAASSH"/>
<dbReference type="Gene3D" id="2.170.270.10">
    <property type="entry name" value="SET domain"/>
    <property type="match status" value="1"/>
</dbReference>
<evidence type="ECO:0000313" key="3">
    <source>
        <dbReference type="Proteomes" id="UP000030763"/>
    </source>
</evidence>
<protein>
    <recommendedName>
        <fullName evidence="4">SET domain-containing protein</fullName>
    </recommendedName>
</protein>
<dbReference type="InterPro" id="IPR011990">
    <property type="entry name" value="TPR-like_helical_dom_sf"/>
</dbReference>
<dbReference type="EMBL" id="HG721920">
    <property type="protein sequence ID" value="CDJ60748.1"/>
    <property type="molecule type" value="Genomic_DNA"/>
</dbReference>
<dbReference type="PANTHER" id="PTHR12197">
    <property type="entry name" value="HISTONE-LYSINE N-METHYLTRANSFERASE SMYD"/>
    <property type="match status" value="1"/>
</dbReference>
<organism evidence="2 3">
    <name type="scientific">Eimeria maxima</name>
    <name type="common">Coccidian parasite</name>
    <dbReference type="NCBI Taxonomy" id="5804"/>
    <lineage>
        <taxon>Eukaryota</taxon>
        <taxon>Sar</taxon>
        <taxon>Alveolata</taxon>
        <taxon>Apicomplexa</taxon>
        <taxon>Conoidasida</taxon>
        <taxon>Coccidia</taxon>
        <taxon>Eucoccidiorida</taxon>
        <taxon>Eimeriorina</taxon>
        <taxon>Eimeriidae</taxon>
        <taxon>Eimeria</taxon>
    </lineage>
</organism>
<accession>U6MCG0</accession>
<dbReference type="GeneID" id="25337431"/>
<keyword evidence="3" id="KW-1185">Reference proteome</keyword>
<evidence type="ECO:0000256" key="1">
    <source>
        <dbReference type="SAM" id="MobiDB-lite"/>
    </source>
</evidence>
<dbReference type="Gene3D" id="1.25.40.10">
    <property type="entry name" value="Tetratricopeptide repeat domain"/>
    <property type="match status" value="1"/>
</dbReference>
<dbReference type="AlphaFoldDB" id="U6MCG0"/>
<feature type="region of interest" description="Disordered" evidence="1">
    <location>
        <begin position="437"/>
        <end position="461"/>
    </location>
</feature>
<dbReference type="SUPFAM" id="SSF48452">
    <property type="entry name" value="TPR-like"/>
    <property type="match status" value="1"/>
</dbReference>
<dbReference type="OrthoDB" id="265717at2759"/>
<evidence type="ECO:0008006" key="4">
    <source>
        <dbReference type="Google" id="ProtNLM"/>
    </source>
</evidence>
<dbReference type="InterPro" id="IPR046341">
    <property type="entry name" value="SET_dom_sf"/>
</dbReference>